<sequence length="182" mass="20516">MDSGDSTKLIRYLGKLPTYTRTKDEDRPKFVQDFSVLVEVVRRHHDANTRQKEKANQIIASPAYTWWCESYTEGGPVASKMERVLKDTRERGPLVGSIPCARPPFQEMEPESVWGVAKVCTNADSEGEVSQEYLTCAGTSLRGLIGRDGSLYTQYYWAPRAFIAELDSKFMMKGAQEKGPSH</sequence>
<accession>A0AAE0BF52</accession>
<dbReference type="Proteomes" id="UP001190700">
    <property type="component" value="Unassembled WGS sequence"/>
</dbReference>
<evidence type="ECO:0000313" key="1">
    <source>
        <dbReference type="EMBL" id="KAK3235481.1"/>
    </source>
</evidence>
<organism evidence="1 2">
    <name type="scientific">Cymbomonas tetramitiformis</name>
    <dbReference type="NCBI Taxonomy" id="36881"/>
    <lineage>
        <taxon>Eukaryota</taxon>
        <taxon>Viridiplantae</taxon>
        <taxon>Chlorophyta</taxon>
        <taxon>Pyramimonadophyceae</taxon>
        <taxon>Pyramimonadales</taxon>
        <taxon>Pyramimonadaceae</taxon>
        <taxon>Cymbomonas</taxon>
    </lineage>
</organism>
<dbReference type="AlphaFoldDB" id="A0AAE0BF52"/>
<protein>
    <submittedName>
        <fullName evidence="1">Uncharacterized protein</fullName>
    </submittedName>
</protein>
<keyword evidence="2" id="KW-1185">Reference proteome</keyword>
<comment type="caution">
    <text evidence="1">The sequence shown here is derived from an EMBL/GenBank/DDBJ whole genome shotgun (WGS) entry which is preliminary data.</text>
</comment>
<proteinExistence type="predicted"/>
<reference evidence="1 2" key="1">
    <citation type="journal article" date="2015" name="Genome Biol. Evol.">
        <title>Comparative Genomics of a Bacterivorous Green Alga Reveals Evolutionary Causalities and Consequences of Phago-Mixotrophic Mode of Nutrition.</title>
        <authorList>
            <person name="Burns J.A."/>
            <person name="Paasch A."/>
            <person name="Narechania A."/>
            <person name="Kim E."/>
        </authorList>
    </citation>
    <scope>NUCLEOTIDE SEQUENCE [LARGE SCALE GENOMIC DNA]</scope>
    <source>
        <strain evidence="1 2">PLY_AMNH</strain>
    </source>
</reference>
<name>A0AAE0BF52_9CHLO</name>
<gene>
    <name evidence="1" type="ORF">CYMTET_54315</name>
</gene>
<evidence type="ECO:0000313" key="2">
    <source>
        <dbReference type="Proteomes" id="UP001190700"/>
    </source>
</evidence>
<dbReference type="EMBL" id="LGRX02035283">
    <property type="protein sequence ID" value="KAK3235481.1"/>
    <property type="molecule type" value="Genomic_DNA"/>
</dbReference>